<dbReference type="InterPro" id="IPR018490">
    <property type="entry name" value="cNMP-bd_dom_sf"/>
</dbReference>
<organism evidence="12 13">
    <name type="scientific">Juglans regia</name>
    <name type="common">English walnut</name>
    <dbReference type="NCBI Taxonomy" id="51240"/>
    <lineage>
        <taxon>Eukaryota</taxon>
        <taxon>Viridiplantae</taxon>
        <taxon>Streptophyta</taxon>
        <taxon>Embryophyta</taxon>
        <taxon>Tracheophyta</taxon>
        <taxon>Spermatophyta</taxon>
        <taxon>Magnoliopsida</taxon>
        <taxon>eudicotyledons</taxon>
        <taxon>Gunneridae</taxon>
        <taxon>Pentapetalae</taxon>
        <taxon>rosids</taxon>
        <taxon>fabids</taxon>
        <taxon>Fagales</taxon>
        <taxon>Juglandaceae</taxon>
        <taxon>Juglans</taxon>
    </lineage>
</organism>
<dbReference type="PANTHER" id="PTHR45651:SF68">
    <property type="entry name" value="ION TRANSPORT DOMAIN-CONTAINING PROTEIN"/>
    <property type="match status" value="1"/>
</dbReference>
<keyword evidence="3" id="KW-0813">Transport</keyword>
<reference evidence="12" key="1">
    <citation type="submission" date="2015-10" db="EMBL/GenBank/DDBJ databases">
        <authorList>
            <person name="Martinez-Garcia P.J."/>
            <person name="Crepeau M.W."/>
            <person name="Puiu D."/>
            <person name="Gonzalez-Ibeas D."/>
            <person name="Whalen J."/>
            <person name="Stevens K."/>
            <person name="Paul R."/>
            <person name="Butterfield T."/>
            <person name="Britton M."/>
            <person name="Reagan R."/>
            <person name="Chakraborty S."/>
            <person name="Walawage S.L."/>
            <person name="Vasquez-Gross H.A."/>
            <person name="Cardeno C."/>
            <person name="Famula R."/>
            <person name="Pratt K."/>
            <person name="Kuruganti S."/>
            <person name="Aradhya M.K."/>
            <person name="Leslie C.A."/>
            <person name="Dandekar A.M."/>
            <person name="Salzberg S.L."/>
            <person name="Wegrzyn J.L."/>
            <person name="Langley C.H."/>
            <person name="Neale D.B."/>
        </authorList>
    </citation>
    <scope>NUCLEOTIDE SEQUENCE</scope>
    <source>
        <tissue evidence="12">Leaves</tissue>
    </source>
</reference>
<protein>
    <recommendedName>
        <fullName evidence="11">Cyclic nucleotide-binding domain-containing protein</fullName>
    </recommendedName>
</protein>
<evidence type="ECO:0000256" key="5">
    <source>
        <dbReference type="ARBA" id="ARBA00022989"/>
    </source>
</evidence>
<dbReference type="PROSITE" id="PS50042">
    <property type="entry name" value="CNMP_BINDING_3"/>
    <property type="match status" value="1"/>
</dbReference>
<dbReference type="GO" id="GO:0016020">
    <property type="term" value="C:membrane"/>
    <property type="evidence" value="ECO:0007669"/>
    <property type="project" value="UniProtKB-SubCell"/>
</dbReference>
<evidence type="ECO:0000256" key="3">
    <source>
        <dbReference type="ARBA" id="ARBA00022448"/>
    </source>
</evidence>
<evidence type="ECO:0000313" key="13">
    <source>
        <dbReference type="Proteomes" id="UP000619265"/>
    </source>
</evidence>
<dbReference type="Gene3D" id="2.60.120.10">
    <property type="entry name" value="Jelly Rolls"/>
    <property type="match status" value="1"/>
</dbReference>
<evidence type="ECO:0000313" key="12">
    <source>
        <dbReference type="EMBL" id="KAF5451086.1"/>
    </source>
</evidence>
<proteinExistence type="inferred from homology"/>
<keyword evidence="7 10" id="KW-0472">Membrane</keyword>
<evidence type="ECO:0000256" key="4">
    <source>
        <dbReference type="ARBA" id="ARBA00022692"/>
    </source>
</evidence>
<comment type="similarity">
    <text evidence="2">Belongs to the cyclic nucleotide-gated cation channel (TC 1.A.1.5) family.</text>
</comment>
<evidence type="ECO:0000256" key="1">
    <source>
        <dbReference type="ARBA" id="ARBA00004141"/>
    </source>
</evidence>
<dbReference type="Gramene" id="Jr13_29910_p1">
    <property type="protein sequence ID" value="cds.Jr13_29910_p1"/>
    <property type="gene ID" value="Jr13_29910"/>
</dbReference>
<evidence type="ECO:0000256" key="8">
    <source>
        <dbReference type="ARBA" id="ARBA00023286"/>
    </source>
</evidence>
<dbReference type="AlphaFoldDB" id="A0A833TMQ2"/>
<dbReference type="SUPFAM" id="SSF81324">
    <property type="entry name" value="Voltage-gated potassium channels"/>
    <property type="match status" value="1"/>
</dbReference>
<evidence type="ECO:0000259" key="11">
    <source>
        <dbReference type="PROSITE" id="PS50042"/>
    </source>
</evidence>
<sequence length="748" mass="86190">MKGLLGHIPPNKVANVIFSSSSLVIILSLLNYVRYAFKQKVELSSSFCLIVKGRLARPECGIGLLKIQPSAALRSVHVLAVCSNTQLVYQADTTAKRFLFFCSISGTGSYSTEFGKRRSLREAEFSVRVHYLSMSFLGQQQEKGVVRDPDIEDQQIHIKAEVKMSKKKTKKRQLQEWTVNILHPEGKFLRIWKLIFVFSVSVDPLFFYLPVINDEKKCVAFDKRLHIISLCLRTVLDSISLVKIILQFFCPYIDENARLKGQDGVVTDAWPIAKRYLWSRSFSIDVLSILPIPQVLVPIIFSEMRGSNALNTRKMLNAVVVSQYVPRITRIYLSWRKVRKNTTLPLIIIAVKAGFNLFLYTVASHVLGAFWYFFSIQRETACWHLACENYNGCNRSSLNCDHSSGNYTFLNDYCPVEKENPTMFDFGIFLEALQSGTVASMNFPRKFLYCFWWGLRNLSSLGQILQTSPYFWENCFTVLISIFGLLLFLYFIGNLQMYMQWETQKQLKTYMDENDIAKMRGKELNVQLWVVRNKLPSHIKYQIMHHIKPRLQEKKNDIDAENPFPHLPIFLRQDIKHHLCLPMLKNVPMFQKSSNRQLQLICKYIKQVYYSQDTYIIRKGEPLDRMLFITKGVLWKFATTNNNGVGSTVSSSHGECIEEGCYCGEEILNWGFHGFSQQVLPNLSDLPISDKTLKTHTKVEAFALMANDLKALVSECAGPTPTKAVLMIQEAWRRRNKVRNWQSRASNT</sequence>
<evidence type="ECO:0000256" key="10">
    <source>
        <dbReference type="SAM" id="Phobius"/>
    </source>
</evidence>
<dbReference type="Proteomes" id="UP000619265">
    <property type="component" value="Unassembled WGS sequence"/>
</dbReference>
<feature type="domain" description="Cyclic nucleotide-binding" evidence="11">
    <location>
        <begin position="589"/>
        <end position="632"/>
    </location>
</feature>
<dbReference type="Gene3D" id="1.10.287.70">
    <property type="match status" value="1"/>
</dbReference>
<keyword evidence="6" id="KW-0406">Ion transport</keyword>
<dbReference type="PANTHER" id="PTHR45651">
    <property type="entry name" value="CYCLIC NUCLEOTIDE-GATED ION CHANNEL 15-RELATED-RELATED"/>
    <property type="match status" value="1"/>
</dbReference>
<dbReference type="EMBL" id="LIHL02000013">
    <property type="protein sequence ID" value="KAF5451086.1"/>
    <property type="molecule type" value="Genomic_DNA"/>
</dbReference>
<evidence type="ECO:0000256" key="2">
    <source>
        <dbReference type="ARBA" id="ARBA00010486"/>
    </source>
</evidence>
<dbReference type="SUPFAM" id="SSF51206">
    <property type="entry name" value="cAMP-binding domain-like"/>
    <property type="match status" value="1"/>
</dbReference>
<accession>A0A833TMQ2</accession>
<comment type="subcellular location">
    <subcellularLocation>
        <location evidence="1">Membrane</location>
        <topology evidence="1">Multi-pass membrane protein</topology>
    </subcellularLocation>
</comment>
<feature type="transmembrane region" description="Helical" evidence="10">
    <location>
        <begin position="12"/>
        <end position="33"/>
    </location>
</feature>
<dbReference type="Pfam" id="PF00520">
    <property type="entry name" value="Ion_trans"/>
    <property type="match status" value="1"/>
</dbReference>
<dbReference type="InterPro" id="IPR000595">
    <property type="entry name" value="cNMP-bd_dom"/>
</dbReference>
<reference evidence="12" key="2">
    <citation type="submission" date="2020-03" db="EMBL/GenBank/DDBJ databases">
        <title>Walnut 2.0.</title>
        <authorList>
            <person name="Marrano A."/>
            <person name="Britton M."/>
            <person name="Zimin A.V."/>
            <person name="Zaini P.A."/>
            <person name="Workman R."/>
            <person name="Puiu D."/>
            <person name="Bianco L."/>
            <person name="Allen B.J."/>
            <person name="Troggio M."/>
            <person name="Leslie C.A."/>
            <person name="Timp W."/>
            <person name="Dendekar A."/>
            <person name="Salzberg S.L."/>
            <person name="Neale D.B."/>
        </authorList>
    </citation>
    <scope>NUCLEOTIDE SEQUENCE</scope>
    <source>
        <tissue evidence="12">Leaves</tissue>
    </source>
</reference>
<evidence type="ECO:0000256" key="6">
    <source>
        <dbReference type="ARBA" id="ARBA00023065"/>
    </source>
</evidence>
<feature type="transmembrane region" description="Helical" evidence="10">
    <location>
        <begin position="471"/>
        <end position="492"/>
    </location>
</feature>
<dbReference type="CDD" id="cd00038">
    <property type="entry name" value="CAP_ED"/>
    <property type="match status" value="1"/>
</dbReference>
<evidence type="ECO:0000256" key="9">
    <source>
        <dbReference type="ARBA" id="ARBA00023303"/>
    </source>
</evidence>
<keyword evidence="8" id="KW-1071">Ligand-gated ion channel</keyword>
<dbReference type="InterPro" id="IPR014710">
    <property type="entry name" value="RmlC-like_jellyroll"/>
</dbReference>
<comment type="caution">
    <text evidence="12">The sequence shown here is derived from an EMBL/GenBank/DDBJ whole genome shotgun (WGS) entry which is preliminary data.</text>
</comment>
<dbReference type="GO" id="GO:0005216">
    <property type="term" value="F:monoatomic ion channel activity"/>
    <property type="evidence" value="ECO:0007669"/>
    <property type="project" value="InterPro"/>
</dbReference>
<gene>
    <name evidence="12" type="ORF">F2P56_031383</name>
</gene>
<feature type="transmembrane region" description="Helical" evidence="10">
    <location>
        <begin position="346"/>
        <end position="374"/>
    </location>
</feature>
<keyword evidence="9" id="KW-0407">Ion channel</keyword>
<dbReference type="InterPro" id="IPR005821">
    <property type="entry name" value="Ion_trans_dom"/>
</dbReference>
<name>A0A833TMQ2_JUGRE</name>
<evidence type="ECO:0000256" key="7">
    <source>
        <dbReference type="ARBA" id="ARBA00023136"/>
    </source>
</evidence>
<keyword evidence="4 10" id="KW-0812">Transmembrane</keyword>
<keyword evidence="5 10" id="KW-1133">Transmembrane helix</keyword>